<evidence type="ECO:0000259" key="4">
    <source>
        <dbReference type="SMART" id="SM00672"/>
    </source>
</evidence>
<dbReference type="PANTHER" id="PTHR12203:SF35">
    <property type="entry name" value="PROTEIN O-GLUCOSYLTRANSFERASE 1"/>
    <property type="match status" value="1"/>
</dbReference>
<keyword evidence="2" id="KW-0808">Transferase</keyword>
<dbReference type="SMART" id="SM00672">
    <property type="entry name" value="CAP10"/>
    <property type="match status" value="1"/>
</dbReference>
<keyword evidence="3" id="KW-0472">Membrane</keyword>
<dbReference type="GO" id="GO:0016740">
    <property type="term" value="F:transferase activity"/>
    <property type="evidence" value="ECO:0007669"/>
    <property type="project" value="UniProtKB-KW"/>
</dbReference>
<accession>A0AAW0ALB4</accession>
<dbReference type="InterPro" id="IPR006598">
    <property type="entry name" value="CAP10"/>
</dbReference>
<evidence type="ECO:0000256" key="2">
    <source>
        <dbReference type="ARBA" id="ARBA00022679"/>
    </source>
</evidence>
<dbReference type="AlphaFoldDB" id="A0AAW0ALB4"/>
<evidence type="ECO:0000256" key="1">
    <source>
        <dbReference type="ARBA" id="ARBA00010118"/>
    </source>
</evidence>
<sequence length="495" mass="57768">MLRVGRLKDRASTFIPALCHSWLRRPRYYQILAGLLCLIFLGALTHTALFPRRMHAHALFPRQSRTLDQARGRYELKTNRPPPPNFDKWFYWARSRGCLIDDYDQVHRDFEPFYRIVRENPAWLREMVGRGRDLISSGSRPGGLSNISIAGGEVFVDNDRTYFDNEWRDSLKNFAHVLPDMEILLNGNDEPRVVFNTQDPDAELYATKIQDTTPFRISPKYTSEFFKRRSGCDFVTDRQGISSNLMDVAFIRSSSSSGFTTDLWPMLSFTKITPCFSDILFPSQYHYARSWYTGRIKGRDDIPWEVKAPKLYWRGSSNGGHIIGQNYRQFPRFKAVKLSESHPDLIDAKMSAFWGSHCTFECEGRPIEEEFDIGDQHKLPREEVFKYKYVLDVDGNTFSGRYLGLLQSGSLVFKSTGFQEHFSDWLKPFEHYIPVKVDLSDLVDRVRWAIENEEEARAIQQRGMRFARDVITDEQHDCYFALVLLEWARLQNHLV</sequence>
<dbReference type="EMBL" id="JAWWNJ010000058">
    <property type="protein sequence ID" value="KAK7013964.1"/>
    <property type="molecule type" value="Genomic_DNA"/>
</dbReference>
<dbReference type="PANTHER" id="PTHR12203">
    <property type="entry name" value="KDEL LYS-ASP-GLU-LEU CONTAINING - RELATED"/>
    <property type="match status" value="1"/>
</dbReference>
<comment type="caution">
    <text evidence="5">The sequence shown here is derived from an EMBL/GenBank/DDBJ whole genome shotgun (WGS) entry which is preliminary data.</text>
</comment>
<protein>
    <submittedName>
        <fullName evidence="5">CAP10 domain-containing protein</fullName>
    </submittedName>
</protein>
<name>A0AAW0ALB4_9AGAR</name>
<organism evidence="5 6">
    <name type="scientific">Favolaschia claudopus</name>
    <dbReference type="NCBI Taxonomy" id="2862362"/>
    <lineage>
        <taxon>Eukaryota</taxon>
        <taxon>Fungi</taxon>
        <taxon>Dikarya</taxon>
        <taxon>Basidiomycota</taxon>
        <taxon>Agaricomycotina</taxon>
        <taxon>Agaricomycetes</taxon>
        <taxon>Agaricomycetidae</taxon>
        <taxon>Agaricales</taxon>
        <taxon>Marasmiineae</taxon>
        <taxon>Mycenaceae</taxon>
        <taxon>Favolaschia</taxon>
    </lineage>
</organism>
<keyword evidence="3" id="KW-1133">Transmembrane helix</keyword>
<keyword evidence="6" id="KW-1185">Reference proteome</keyword>
<comment type="similarity">
    <text evidence="1">Belongs to the glycosyltransferase 90 family.</text>
</comment>
<evidence type="ECO:0000313" key="5">
    <source>
        <dbReference type="EMBL" id="KAK7013964.1"/>
    </source>
</evidence>
<dbReference type="Pfam" id="PF05686">
    <property type="entry name" value="Glyco_transf_90"/>
    <property type="match status" value="1"/>
</dbReference>
<proteinExistence type="inferred from homology"/>
<gene>
    <name evidence="5" type="ORF">R3P38DRAFT_3322462</name>
</gene>
<feature type="domain" description="Glycosyl transferase CAP10" evidence="4">
    <location>
        <begin position="244"/>
        <end position="494"/>
    </location>
</feature>
<reference evidence="5 6" key="1">
    <citation type="journal article" date="2024" name="J Genomics">
        <title>Draft genome sequencing and assembly of Favolaschia claudopus CIRM-BRFM 2984 isolated from oak limbs.</title>
        <authorList>
            <person name="Navarro D."/>
            <person name="Drula E."/>
            <person name="Chaduli D."/>
            <person name="Cazenave R."/>
            <person name="Ahrendt S."/>
            <person name="Wang J."/>
            <person name="Lipzen A."/>
            <person name="Daum C."/>
            <person name="Barry K."/>
            <person name="Grigoriev I.V."/>
            <person name="Favel A."/>
            <person name="Rosso M.N."/>
            <person name="Martin F."/>
        </authorList>
    </citation>
    <scope>NUCLEOTIDE SEQUENCE [LARGE SCALE GENOMIC DNA]</scope>
    <source>
        <strain evidence="5 6">CIRM-BRFM 2984</strain>
    </source>
</reference>
<dbReference type="InterPro" id="IPR051091">
    <property type="entry name" value="O-Glucosyltr/Glycosyltrsf_90"/>
</dbReference>
<feature type="transmembrane region" description="Helical" evidence="3">
    <location>
        <begin position="31"/>
        <end position="50"/>
    </location>
</feature>
<evidence type="ECO:0000313" key="6">
    <source>
        <dbReference type="Proteomes" id="UP001362999"/>
    </source>
</evidence>
<keyword evidence="3" id="KW-0812">Transmembrane</keyword>
<evidence type="ECO:0000256" key="3">
    <source>
        <dbReference type="SAM" id="Phobius"/>
    </source>
</evidence>
<dbReference type="Proteomes" id="UP001362999">
    <property type="component" value="Unassembled WGS sequence"/>
</dbReference>